<name>W1NNE8_AMBTC</name>
<evidence type="ECO:0000313" key="7">
    <source>
        <dbReference type="Proteomes" id="UP000017836"/>
    </source>
</evidence>
<dbReference type="InterPro" id="IPR015495">
    <property type="entry name" value="Myb_TF_plants"/>
</dbReference>
<dbReference type="SMART" id="SM00717">
    <property type="entry name" value="SANT"/>
    <property type="match status" value="1"/>
</dbReference>
<dbReference type="eggNOG" id="KOG0048">
    <property type="taxonomic scope" value="Eukaryota"/>
</dbReference>
<dbReference type="InterPro" id="IPR009057">
    <property type="entry name" value="Homeodomain-like_sf"/>
</dbReference>
<dbReference type="PANTHER" id="PTHR10641">
    <property type="entry name" value="MYB FAMILY TRANSCRIPTION FACTOR"/>
    <property type="match status" value="1"/>
</dbReference>
<dbReference type="Gramene" id="ERM97221">
    <property type="protein sequence ID" value="ERM97221"/>
    <property type="gene ID" value="AMTR_s00119p00069270"/>
</dbReference>
<comment type="subcellular location">
    <subcellularLocation>
        <location evidence="1">Nucleus</location>
    </subcellularLocation>
</comment>
<keyword evidence="2" id="KW-0238">DNA-binding</keyword>
<dbReference type="PANTHER" id="PTHR10641:SF1290">
    <property type="entry name" value="MYB-RELATED PROTEIN 306-LIKE"/>
    <property type="match status" value="1"/>
</dbReference>
<accession>W1NNE8</accession>
<dbReference type="InterPro" id="IPR001005">
    <property type="entry name" value="SANT/Myb"/>
</dbReference>
<dbReference type="InterPro" id="IPR017930">
    <property type="entry name" value="Myb_dom"/>
</dbReference>
<dbReference type="EMBL" id="KI396540">
    <property type="protein sequence ID" value="ERM97221.1"/>
    <property type="molecule type" value="Genomic_DNA"/>
</dbReference>
<dbReference type="PROSITE" id="PS50090">
    <property type="entry name" value="MYB_LIKE"/>
    <property type="match status" value="1"/>
</dbReference>
<dbReference type="CDD" id="cd00167">
    <property type="entry name" value="SANT"/>
    <property type="match status" value="1"/>
</dbReference>
<keyword evidence="7" id="KW-1185">Reference proteome</keyword>
<dbReference type="Gene3D" id="1.10.10.60">
    <property type="entry name" value="Homeodomain-like"/>
    <property type="match status" value="1"/>
</dbReference>
<dbReference type="AlphaFoldDB" id="W1NNE8"/>
<evidence type="ECO:0000259" key="4">
    <source>
        <dbReference type="PROSITE" id="PS50090"/>
    </source>
</evidence>
<evidence type="ECO:0000259" key="5">
    <source>
        <dbReference type="PROSITE" id="PS51294"/>
    </source>
</evidence>
<dbReference type="GO" id="GO:0005634">
    <property type="term" value="C:nucleus"/>
    <property type="evidence" value="ECO:0007669"/>
    <property type="project" value="UniProtKB-SubCell"/>
</dbReference>
<keyword evidence="3" id="KW-0539">Nucleus</keyword>
<evidence type="ECO:0000256" key="1">
    <source>
        <dbReference type="ARBA" id="ARBA00004123"/>
    </source>
</evidence>
<dbReference type="GO" id="GO:0003677">
    <property type="term" value="F:DNA binding"/>
    <property type="evidence" value="ECO:0007669"/>
    <property type="project" value="UniProtKB-KW"/>
</dbReference>
<feature type="domain" description="Myb-like" evidence="4">
    <location>
        <begin position="1"/>
        <end position="36"/>
    </location>
</feature>
<gene>
    <name evidence="6" type="ORF">AMTR_s00119p00069270</name>
</gene>
<dbReference type="PROSITE" id="PS51294">
    <property type="entry name" value="HTH_MYB"/>
    <property type="match status" value="1"/>
</dbReference>
<dbReference type="HOGENOM" id="CLU_028567_6_0_1"/>
<dbReference type="Pfam" id="PF00249">
    <property type="entry name" value="Myb_DNA-binding"/>
    <property type="match status" value="1"/>
</dbReference>
<feature type="domain" description="HTH myb-type" evidence="5">
    <location>
        <begin position="1"/>
        <end position="40"/>
    </location>
</feature>
<evidence type="ECO:0000256" key="2">
    <source>
        <dbReference type="ARBA" id="ARBA00023125"/>
    </source>
</evidence>
<dbReference type="OMA" id="PKITNDN"/>
<evidence type="ECO:0000313" key="6">
    <source>
        <dbReference type="EMBL" id="ERM97221.1"/>
    </source>
</evidence>
<evidence type="ECO:0000256" key="3">
    <source>
        <dbReference type="ARBA" id="ARBA00023242"/>
    </source>
</evidence>
<dbReference type="SUPFAM" id="SSF46689">
    <property type="entry name" value="Homeodomain-like"/>
    <property type="match status" value="1"/>
</dbReference>
<organism evidence="6 7">
    <name type="scientific">Amborella trichopoda</name>
    <dbReference type="NCBI Taxonomy" id="13333"/>
    <lineage>
        <taxon>Eukaryota</taxon>
        <taxon>Viridiplantae</taxon>
        <taxon>Streptophyta</taxon>
        <taxon>Embryophyta</taxon>
        <taxon>Tracheophyta</taxon>
        <taxon>Spermatophyta</taxon>
        <taxon>Magnoliopsida</taxon>
        <taxon>Amborellales</taxon>
        <taxon>Amborellaceae</taxon>
        <taxon>Amborella</taxon>
    </lineage>
</organism>
<reference evidence="7" key="1">
    <citation type="journal article" date="2013" name="Science">
        <title>The Amborella genome and the evolution of flowering plants.</title>
        <authorList>
            <consortium name="Amborella Genome Project"/>
        </authorList>
    </citation>
    <scope>NUCLEOTIDE SEQUENCE [LARGE SCALE GENOMIC DNA]</scope>
</reference>
<proteinExistence type="predicted"/>
<protein>
    <submittedName>
        <fullName evidence="6">Uncharacterized protein</fullName>
    </submittedName>
</protein>
<sequence>MIIRLQATLGNRWAAIATYLPQRTDNDIKNYWNTHLKKKIKKLQSGIETQSNPVVLNSCQLIFRTNWEKKSQNLVNAQYPSHQSSTYASSTENISRLLEGWMRSSPKAQKIEATNEQKPLIFNIRATDSGKHNRVNDENGKSDMISHEDLESLLSFDSTVLYESPQATISEELKDAMEISAQPPLSLLEKWLMDEATVQGEGELVEMSDEVF</sequence>
<dbReference type="Proteomes" id="UP000017836">
    <property type="component" value="Unassembled WGS sequence"/>
</dbReference>